<name>A0ABY9LGD2_9STRE</name>
<evidence type="ECO:0000313" key="1">
    <source>
        <dbReference type="EMBL" id="WMB27938.1"/>
    </source>
</evidence>
<dbReference type="Proteomes" id="UP001238096">
    <property type="component" value="Chromosome"/>
</dbReference>
<evidence type="ECO:0000313" key="2">
    <source>
        <dbReference type="Proteomes" id="UP001238096"/>
    </source>
</evidence>
<protein>
    <submittedName>
        <fullName evidence="1">Uncharacterized protein</fullName>
    </submittedName>
</protein>
<dbReference type="RefSeq" id="WP_018366829.1">
    <property type="nucleotide sequence ID" value="NZ_CP110509.1"/>
</dbReference>
<gene>
    <name evidence="1" type="ORF">N1496_07940</name>
</gene>
<sequence length="105" mass="11666">MGLFTRFFGQKGNQESLDSEQIKQDQISEWETLPAYVPASQEDYELVSAIATAIAAGDNPDSHFIVKNIFQRNKEAVKLSLITSSLVAGEAPDSQFLVKGIYRKK</sequence>
<reference evidence="2" key="1">
    <citation type="submission" date="2022-10" db="EMBL/GenBank/DDBJ databases">
        <title>Streptococcus didelphis as causative of fatal infections in opossums (Didelphis albiventris).</title>
        <authorList>
            <person name="Breyer G.M."/>
            <person name="Da Silva M.E.R.J."/>
            <person name="Siqueira F.M."/>
        </authorList>
    </citation>
    <scope>NUCLEOTIDE SEQUENCE [LARGE SCALE GENOMIC DNA]</scope>
    <source>
        <strain evidence="2">LBVP101/21</strain>
    </source>
</reference>
<proteinExistence type="predicted"/>
<accession>A0ABY9LGD2</accession>
<dbReference type="EMBL" id="CP110509">
    <property type="protein sequence ID" value="WMB27938.1"/>
    <property type="molecule type" value="Genomic_DNA"/>
</dbReference>
<organism evidence="1 2">
    <name type="scientific">Streptococcus didelphis</name>
    <dbReference type="NCBI Taxonomy" id="102886"/>
    <lineage>
        <taxon>Bacteria</taxon>
        <taxon>Bacillati</taxon>
        <taxon>Bacillota</taxon>
        <taxon>Bacilli</taxon>
        <taxon>Lactobacillales</taxon>
        <taxon>Streptococcaceae</taxon>
        <taxon>Streptococcus</taxon>
    </lineage>
</organism>
<keyword evidence="2" id="KW-1185">Reference proteome</keyword>